<accession>A0A1P8WEK4</accession>
<name>A0A1P8WEK4_9PLAN</name>
<dbReference type="STRING" id="1891926.Fuma_02093"/>
<keyword evidence="3" id="KW-1185">Reference proteome</keyword>
<keyword evidence="1" id="KW-0175">Coiled coil</keyword>
<evidence type="ECO:0000313" key="3">
    <source>
        <dbReference type="Proteomes" id="UP000187735"/>
    </source>
</evidence>
<feature type="coiled-coil region" evidence="1">
    <location>
        <begin position="10"/>
        <end position="71"/>
    </location>
</feature>
<evidence type="ECO:0000256" key="1">
    <source>
        <dbReference type="SAM" id="Coils"/>
    </source>
</evidence>
<dbReference type="RefSeq" id="WP_077024099.1">
    <property type="nucleotide sequence ID" value="NZ_CP017641.1"/>
</dbReference>
<sequence>MKNADFLSPAARLEDSLKQLEKAWSDTKEEWSDPVSRRVEDQYLLPLKSQIRAMMDTVEKLSGVMAKAERQCSHPRELHSGL</sequence>
<reference evidence="2 3" key="1">
    <citation type="journal article" date="2016" name="Front. Microbiol.">
        <title>Fuerstia marisgermanicae gen. nov., sp. nov., an Unusual Member of the Phylum Planctomycetes from the German Wadden Sea.</title>
        <authorList>
            <person name="Kohn T."/>
            <person name="Heuer A."/>
            <person name="Jogler M."/>
            <person name="Vollmers J."/>
            <person name="Boedeker C."/>
            <person name="Bunk B."/>
            <person name="Rast P."/>
            <person name="Borchert D."/>
            <person name="Glockner I."/>
            <person name="Freese H.M."/>
            <person name="Klenk H.P."/>
            <person name="Overmann J."/>
            <person name="Kaster A.K."/>
            <person name="Rohde M."/>
            <person name="Wiegand S."/>
            <person name="Jogler C."/>
        </authorList>
    </citation>
    <scope>NUCLEOTIDE SEQUENCE [LARGE SCALE GENOMIC DNA]</scope>
    <source>
        <strain evidence="2 3">NH11</strain>
    </source>
</reference>
<dbReference type="KEGG" id="fmr:Fuma_02093"/>
<protein>
    <submittedName>
        <fullName evidence="2">Uncharacterized protein</fullName>
    </submittedName>
</protein>
<proteinExistence type="predicted"/>
<dbReference type="AlphaFoldDB" id="A0A1P8WEK4"/>
<dbReference type="Proteomes" id="UP000187735">
    <property type="component" value="Chromosome"/>
</dbReference>
<organism evidence="2 3">
    <name type="scientific">Fuerstiella marisgermanici</name>
    <dbReference type="NCBI Taxonomy" id="1891926"/>
    <lineage>
        <taxon>Bacteria</taxon>
        <taxon>Pseudomonadati</taxon>
        <taxon>Planctomycetota</taxon>
        <taxon>Planctomycetia</taxon>
        <taxon>Planctomycetales</taxon>
        <taxon>Planctomycetaceae</taxon>
        <taxon>Fuerstiella</taxon>
    </lineage>
</organism>
<dbReference type="EMBL" id="CP017641">
    <property type="protein sequence ID" value="APZ92482.1"/>
    <property type="molecule type" value="Genomic_DNA"/>
</dbReference>
<gene>
    <name evidence="2" type="ORF">Fuma_02093</name>
</gene>
<dbReference type="OrthoDB" id="285317at2"/>
<evidence type="ECO:0000313" key="2">
    <source>
        <dbReference type="EMBL" id="APZ92482.1"/>
    </source>
</evidence>